<evidence type="ECO:0000256" key="1">
    <source>
        <dbReference type="SAM" id="MobiDB-lite"/>
    </source>
</evidence>
<protein>
    <submittedName>
        <fullName evidence="2">Uncharacterized protein</fullName>
    </submittedName>
</protein>
<gene>
    <name evidence="2" type="ORF">CCMP2556_LOCUS2018</name>
</gene>
<evidence type="ECO:0000313" key="2">
    <source>
        <dbReference type="EMBL" id="CAK8990342.1"/>
    </source>
</evidence>
<dbReference type="Proteomes" id="UP001642484">
    <property type="component" value="Unassembled WGS sequence"/>
</dbReference>
<feature type="compositionally biased region" description="Basic and acidic residues" evidence="1">
    <location>
        <begin position="138"/>
        <end position="156"/>
    </location>
</feature>
<sequence length="420" mass="46176">MQDQPLNVTTSLEAHCRVVSQTHQAFIIRNRSYDRFAGGAAFREASRPTFGGRLTRSARFGDLTRLPVALLEASERTQQAQALGAQIDRPTKLVGGWEQKRHGVADVSATNGADAYLKFLHREIAAQRAFVRDIKNAKKNARKESQPTKLQGRKDLQGGGQPHAESAWHCVVSPVNPQVRVALEALISQQAWSLPGQQFAYLYSLGRAIQNRTVPARHHFDALVTRDAAREGALSPLGFAQRAFFCDKSSKLSEVIASPLGFGAVYQDMALLVALELRHAERLCWPEAATMTGRTIVTEIALGRCHTARSSLQGLAGAVPLARLQAEYQQGADSVYFPHLGIIAILSQRLERLNSPAQAAHIPKDSVQPSLYANKLDSDQNASHSTYANNGLLQNVIRQLLYNSFFNLLNLGKLSSHIYI</sequence>
<name>A0ABP0HJJ4_9DINO</name>
<reference evidence="2 3" key="1">
    <citation type="submission" date="2024-02" db="EMBL/GenBank/DDBJ databases">
        <authorList>
            <person name="Chen Y."/>
            <person name="Shah S."/>
            <person name="Dougan E. K."/>
            <person name="Thang M."/>
            <person name="Chan C."/>
        </authorList>
    </citation>
    <scope>NUCLEOTIDE SEQUENCE [LARGE SCALE GENOMIC DNA]</scope>
</reference>
<proteinExistence type="predicted"/>
<evidence type="ECO:0000313" key="3">
    <source>
        <dbReference type="Proteomes" id="UP001642484"/>
    </source>
</evidence>
<keyword evidence="3" id="KW-1185">Reference proteome</keyword>
<dbReference type="EMBL" id="CAXAMN010000725">
    <property type="protein sequence ID" value="CAK8990342.1"/>
    <property type="molecule type" value="Genomic_DNA"/>
</dbReference>
<feature type="region of interest" description="Disordered" evidence="1">
    <location>
        <begin position="138"/>
        <end position="163"/>
    </location>
</feature>
<comment type="caution">
    <text evidence="2">The sequence shown here is derived from an EMBL/GenBank/DDBJ whole genome shotgun (WGS) entry which is preliminary data.</text>
</comment>
<accession>A0ABP0HJJ4</accession>
<organism evidence="2 3">
    <name type="scientific">Durusdinium trenchii</name>
    <dbReference type="NCBI Taxonomy" id="1381693"/>
    <lineage>
        <taxon>Eukaryota</taxon>
        <taxon>Sar</taxon>
        <taxon>Alveolata</taxon>
        <taxon>Dinophyceae</taxon>
        <taxon>Suessiales</taxon>
        <taxon>Symbiodiniaceae</taxon>
        <taxon>Durusdinium</taxon>
    </lineage>
</organism>